<feature type="region of interest" description="Disordered" evidence="1">
    <location>
        <begin position="1"/>
        <end position="37"/>
    </location>
</feature>
<keyword evidence="4" id="KW-1185">Reference proteome</keyword>
<dbReference type="Proteomes" id="UP000321155">
    <property type="component" value="Unassembled WGS sequence"/>
</dbReference>
<sequence length="159" mass="16637">MQHGPSRSVRRTVTMADRTSSSAGTPGGTMTGGPSGTTVRSFSGQGRTVNNLIFLVLAMAVMIGSFWAFASYPNSPTVWIIGLLLYALALLIPVGLLSTSTAKRAEGGRTLAMDVPPTTEVPGDDPKAAQLGQAPRDPARRDAEVRAEHGDDALGRTTQ</sequence>
<accession>A0ABQ0X2A5</accession>
<feature type="compositionally biased region" description="Gly residues" evidence="1">
    <location>
        <begin position="25"/>
        <end position="35"/>
    </location>
</feature>
<evidence type="ECO:0000313" key="3">
    <source>
        <dbReference type="EMBL" id="GEO91743.1"/>
    </source>
</evidence>
<feature type="transmembrane region" description="Helical" evidence="2">
    <location>
        <begin position="52"/>
        <end position="72"/>
    </location>
</feature>
<feature type="transmembrane region" description="Helical" evidence="2">
    <location>
        <begin position="78"/>
        <end position="99"/>
    </location>
</feature>
<dbReference type="EMBL" id="BJZR01000020">
    <property type="protein sequence ID" value="GEO91743.1"/>
    <property type="molecule type" value="Genomic_DNA"/>
</dbReference>
<protein>
    <submittedName>
        <fullName evidence="3">Uncharacterized protein</fullName>
    </submittedName>
</protein>
<keyword evidence="2" id="KW-0472">Membrane</keyword>
<proteinExistence type="predicted"/>
<gene>
    <name evidence="3" type="ORF">KFL01_10490</name>
</gene>
<reference evidence="3 4" key="1">
    <citation type="submission" date="2019-07" db="EMBL/GenBank/DDBJ databases">
        <title>Whole genome shotgun sequence of Kocuria flava NBRC 107626.</title>
        <authorList>
            <person name="Hosoyama A."/>
            <person name="Uohara A."/>
            <person name="Ohji S."/>
            <person name="Ichikawa N."/>
        </authorList>
    </citation>
    <scope>NUCLEOTIDE SEQUENCE [LARGE SCALE GENOMIC DNA]</scope>
    <source>
        <strain evidence="3 4">NBRC 107626</strain>
    </source>
</reference>
<feature type="compositionally biased region" description="Basic and acidic residues" evidence="1">
    <location>
        <begin position="137"/>
        <end position="159"/>
    </location>
</feature>
<evidence type="ECO:0000256" key="2">
    <source>
        <dbReference type="SAM" id="Phobius"/>
    </source>
</evidence>
<evidence type="ECO:0000256" key="1">
    <source>
        <dbReference type="SAM" id="MobiDB-lite"/>
    </source>
</evidence>
<keyword evidence="2" id="KW-0812">Transmembrane</keyword>
<comment type="caution">
    <text evidence="3">The sequence shown here is derived from an EMBL/GenBank/DDBJ whole genome shotgun (WGS) entry which is preliminary data.</text>
</comment>
<evidence type="ECO:0000313" key="4">
    <source>
        <dbReference type="Proteomes" id="UP000321155"/>
    </source>
</evidence>
<feature type="region of interest" description="Disordered" evidence="1">
    <location>
        <begin position="108"/>
        <end position="159"/>
    </location>
</feature>
<name>A0ABQ0X2A5_9MICC</name>
<organism evidence="3 4">
    <name type="scientific">Kocuria flava</name>
    <dbReference type="NCBI Taxonomy" id="446860"/>
    <lineage>
        <taxon>Bacteria</taxon>
        <taxon>Bacillati</taxon>
        <taxon>Actinomycetota</taxon>
        <taxon>Actinomycetes</taxon>
        <taxon>Micrococcales</taxon>
        <taxon>Micrococcaceae</taxon>
        <taxon>Kocuria</taxon>
    </lineage>
</organism>
<keyword evidence="2" id="KW-1133">Transmembrane helix</keyword>